<evidence type="ECO:0000313" key="3">
    <source>
        <dbReference type="Proteomes" id="UP000324550"/>
    </source>
</evidence>
<evidence type="ECO:0000313" key="2">
    <source>
        <dbReference type="EMBL" id="TYA56314.1"/>
    </source>
</evidence>
<name>A0A5D0GBS6_9FLAO</name>
<dbReference type="InterPro" id="IPR011473">
    <property type="entry name" value="DUF1579"/>
</dbReference>
<keyword evidence="1" id="KW-0732">Signal</keyword>
<dbReference type="Proteomes" id="UP000324550">
    <property type="component" value="Unassembled WGS sequence"/>
</dbReference>
<sequence length="188" mass="21404">MKKLIITNMCLLVGITAFSQTPEEMKAWQENMTPGEQHKWLASMNGQWDATVKMWMDPTSQEPNISKASTTNEMIMGGLYQRSSHSGNMMGQPFMGESITGYDKAQKKFLATWIDNFGSSIMFMEGEYNTKADNLTLEGKMIDPATGKEMHVKEVITKTSEDSHKFEMFIVENGKDLKNMEITYTRKK</sequence>
<dbReference type="EMBL" id="VSFC01000031">
    <property type="protein sequence ID" value="TYA56314.1"/>
    <property type="molecule type" value="Genomic_DNA"/>
</dbReference>
<dbReference type="Pfam" id="PF07617">
    <property type="entry name" value="DUF1579"/>
    <property type="match status" value="1"/>
</dbReference>
<comment type="caution">
    <text evidence="2">The sequence shown here is derived from an EMBL/GenBank/DDBJ whole genome shotgun (WGS) entry which is preliminary data.</text>
</comment>
<evidence type="ECO:0000256" key="1">
    <source>
        <dbReference type="SAM" id="SignalP"/>
    </source>
</evidence>
<dbReference type="OrthoDB" id="277821at2"/>
<accession>A0A5D0GBS6</accession>
<dbReference type="AlphaFoldDB" id="A0A5D0GBS6"/>
<feature type="chain" id="PRO_5022669779" evidence="1">
    <location>
        <begin position="20"/>
        <end position="188"/>
    </location>
</feature>
<organism evidence="2 3">
    <name type="scientific">Formosa maritima</name>
    <dbReference type="NCBI Taxonomy" id="2592046"/>
    <lineage>
        <taxon>Bacteria</taxon>
        <taxon>Pseudomonadati</taxon>
        <taxon>Bacteroidota</taxon>
        <taxon>Flavobacteriia</taxon>
        <taxon>Flavobacteriales</taxon>
        <taxon>Flavobacteriaceae</taxon>
        <taxon>Formosa</taxon>
    </lineage>
</organism>
<proteinExistence type="predicted"/>
<feature type="signal peptide" evidence="1">
    <location>
        <begin position="1"/>
        <end position="19"/>
    </location>
</feature>
<gene>
    <name evidence="2" type="ORF">FVF61_06120</name>
</gene>
<protein>
    <submittedName>
        <fullName evidence="2">DUF1579 domain-containing protein</fullName>
    </submittedName>
</protein>
<reference evidence="2 3" key="1">
    <citation type="submission" date="2019-08" db="EMBL/GenBank/DDBJ databases">
        <title>Formosa sediminis sp. nov., isolated from marine sediment.</title>
        <authorList>
            <person name="Cao W.R."/>
        </authorList>
    </citation>
    <scope>NUCLEOTIDE SEQUENCE [LARGE SCALE GENOMIC DNA]</scope>
    <source>
        <strain evidence="2 3">1494</strain>
    </source>
</reference>
<dbReference type="RefSeq" id="WP_148454425.1">
    <property type="nucleotide sequence ID" value="NZ_VSFC01000031.1"/>
</dbReference>
<keyword evidence="3" id="KW-1185">Reference proteome</keyword>